<dbReference type="InterPro" id="IPR022812">
    <property type="entry name" value="Dynamin"/>
</dbReference>
<evidence type="ECO:0000313" key="6">
    <source>
        <dbReference type="EMBL" id="CVL07115.1"/>
    </source>
</evidence>
<dbReference type="InterPro" id="IPR020850">
    <property type="entry name" value="GED_dom"/>
</dbReference>
<dbReference type="Gene3D" id="3.40.50.300">
    <property type="entry name" value="P-loop containing nucleotide triphosphate hydrolases"/>
    <property type="match status" value="1"/>
</dbReference>
<dbReference type="Pfam" id="PF00350">
    <property type="entry name" value="Dynamin_N"/>
    <property type="match status" value="1"/>
</dbReference>
<dbReference type="GO" id="GO:0005525">
    <property type="term" value="F:GTP binding"/>
    <property type="evidence" value="ECO:0007669"/>
    <property type="project" value="InterPro"/>
</dbReference>
<dbReference type="Pfam" id="PF01031">
    <property type="entry name" value="Dynamin_M"/>
    <property type="match status" value="1"/>
</dbReference>
<organism evidence="6 7">
    <name type="scientific">Fusarium mangiferae</name>
    <name type="common">Mango malformation disease fungus</name>
    <dbReference type="NCBI Taxonomy" id="192010"/>
    <lineage>
        <taxon>Eukaryota</taxon>
        <taxon>Fungi</taxon>
        <taxon>Dikarya</taxon>
        <taxon>Ascomycota</taxon>
        <taxon>Pezizomycotina</taxon>
        <taxon>Sordariomycetes</taxon>
        <taxon>Hypocreomycetidae</taxon>
        <taxon>Hypocreales</taxon>
        <taxon>Nectriaceae</taxon>
        <taxon>Fusarium</taxon>
        <taxon>Fusarium fujikuroi species complex</taxon>
    </lineage>
</organism>
<reference evidence="7" key="1">
    <citation type="journal article" date="2016" name="Genome Biol. Evol.">
        <title>Comparative 'omics' of the Fusarium fujikuroi species complex highlights differences in genetic potential and metabolite synthesis.</title>
        <authorList>
            <person name="Niehaus E.-M."/>
            <person name="Muensterkoetter M."/>
            <person name="Proctor R.H."/>
            <person name="Brown D.W."/>
            <person name="Sharon A."/>
            <person name="Idan Y."/>
            <person name="Oren-Young L."/>
            <person name="Sieber C.M."/>
            <person name="Novak O."/>
            <person name="Pencik A."/>
            <person name="Tarkowska D."/>
            <person name="Hromadova K."/>
            <person name="Freeman S."/>
            <person name="Maymon M."/>
            <person name="Elazar M."/>
            <person name="Youssef S.A."/>
            <person name="El-Shabrawy E.S.M."/>
            <person name="Shalaby A.B.A."/>
            <person name="Houterman P."/>
            <person name="Brock N.L."/>
            <person name="Burkhardt I."/>
            <person name="Tsavkelova E.A."/>
            <person name="Dickschat J.S."/>
            <person name="Galuszka P."/>
            <person name="Gueldener U."/>
            <person name="Tudzynski B."/>
        </authorList>
    </citation>
    <scope>NUCLEOTIDE SEQUENCE [LARGE SCALE GENOMIC DNA]</scope>
    <source>
        <strain evidence="7">MRC7560</strain>
    </source>
</reference>
<dbReference type="GO" id="GO:0000266">
    <property type="term" value="P:mitochondrial fission"/>
    <property type="evidence" value="ECO:0007669"/>
    <property type="project" value="TreeGrafter"/>
</dbReference>
<dbReference type="GO" id="GO:0016020">
    <property type="term" value="C:membrane"/>
    <property type="evidence" value="ECO:0007669"/>
    <property type="project" value="TreeGrafter"/>
</dbReference>
<sequence length="717" mass="81202">MSQSMLTSPGRLRKIDQLREKNIATYLALPQLVAVGDQSSGKSSLLENLTGVPFPRGQELCTRYATQITQRRDTVSRITISIIPGPTASVQQREKLESFTKEVHSTEQLNAEFPDILNEVNTLMEIKTPKNPGGIKTFTEDVLKIERCGPNEDYLTVIDVPGIFRITTQGVTTDKDRQLVERMVKNYIRDSRTVILAVLPCNVDIATQEILAFAEEVDPFGERTLGILTKPDLLKERSAKAVVCDLVLGKRRPLTLGYYVVRSRGGDEEDSEGAVDSLHREDMFKDEPWTSLPDHKAGIKALRVCLQELLGQIADKAFPKLRSETRRKLTEKQEELVSLGPPRQTGRQQQQFLVSVASKFQNIVRAALDADYSTNQAFADDNLRLITEVVNTTDEFAVDFEARAHTYRFETINWNKAPALEILSSFPSDSEDEEEEDSEEEPPIQSDLDLYPDLEGIIIEDCISNRPSTGIIHWITQMHRRSRGVELGTFGPRVLSSAFQEQSIYWQKMATVYLSKVILSVHKFILEALGTVCHETRILDGLLSGLMGDLLARYKDGMNRAIHLVHIERHKKPYTLNHYFNENLQKARNDRINKALIKKAWNDVNTGQQVIKLDDISSVVNNHNNTEHTAEEIHDILEAYYKVARKRFVDNIYHQAVDHCLLSGPSSPLILFCEQWVLDLTDEKLQLIASESRATQERRQMLQTALQDLAEAIVILG</sequence>
<dbReference type="InterPro" id="IPR000375">
    <property type="entry name" value="Dynamin_stalk"/>
</dbReference>
<dbReference type="VEuPathDB" id="FungiDB:FMAN_15271"/>
<evidence type="ECO:0000256" key="1">
    <source>
        <dbReference type="ARBA" id="ARBA00022741"/>
    </source>
</evidence>
<dbReference type="Gene3D" id="1.20.120.1240">
    <property type="entry name" value="Dynamin, middle domain"/>
    <property type="match status" value="1"/>
</dbReference>
<dbReference type="GO" id="GO:0006897">
    <property type="term" value="P:endocytosis"/>
    <property type="evidence" value="ECO:0007669"/>
    <property type="project" value="TreeGrafter"/>
</dbReference>
<dbReference type="SMART" id="SM00053">
    <property type="entry name" value="DYNc"/>
    <property type="match status" value="1"/>
</dbReference>
<evidence type="ECO:0000313" key="7">
    <source>
        <dbReference type="Proteomes" id="UP000184255"/>
    </source>
</evidence>
<dbReference type="GO" id="GO:0008017">
    <property type="term" value="F:microtubule binding"/>
    <property type="evidence" value="ECO:0007669"/>
    <property type="project" value="TreeGrafter"/>
</dbReference>
<dbReference type="GO" id="GO:0003924">
    <property type="term" value="F:GTPase activity"/>
    <property type="evidence" value="ECO:0007669"/>
    <property type="project" value="InterPro"/>
</dbReference>
<dbReference type="PROSITE" id="PS51718">
    <property type="entry name" value="G_DYNAMIN_2"/>
    <property type="match status" value="1"/>
</dbReference>
<accession>A0A1L7UGI3</accession>
<evidence type="ECO:0000256" key="3">
    <source>
        <dbReference type="SAM" id="MobiDB-lite"/>
    </source>
</evidence>
<protein>
    <submittedName>
        <fullName evidence="6">Related to RBTMx2 protein</fullName>
    </submittedName>
</protein>
<feature type="domain" description="GED" evidence="4">
    <location>
        <begin position="630"/>
        <end position="717"/>
    </location>
</feature>
<feature type="domain" description="Dynamin-type G" evidence="5">
    <location>
        <begin position="26"/>
        <end position="319"/>
    </location>
</feature>
<dbReference type="PANTHER" id="PTHR11566">
    <property type="entry name" value="DYNAMIN"/>
    <property type="match status" value="1"/>
</dbReference>
<keyword evidence="1" id="KW-0547">Nucleotide-binding</keyword>
<dbReference type="Proteomes" id="UP000184255">
    <property type="component" value="Unassembled WGS sequence"/>
</dbReference>
<feature type="region of interest" description="Disordered" evidence="3">
    <location>
        <begin position="427"/>
        <end position="448"/>
    </location>
</feature>
<dbReference type="PANTHER" id="PTHR11566:SF215">
    <property type="entry name" value="DYNAMIN GTPASE"/>
    <property type="match status" value="1"/>
</dbReference>
<dbReference type="FunFam" id="3.40.50.300:FF:001425">
    <property type="entry name" value="Dynamin GTPase, putative"/>
    <property type="match status" value="1"/>
</dbReference>
<proteinExistence type="predicted"/>
<dbReference type="SUPFAM" id="SSF52540">
    <property type="entry name" value="P-loop containing nucleoside triphosphate hydrolases"/>
    <property type="match status" value="1"/>
</dbReference>
<dbReference type="PROSITE" id="PS51388">
    <property type="entry name" value="GED"/>
    <property type="match status" value="1"/>
</dbReference>
<dbReference type="PRINTS" id="PR00195">
    <property type="entry name" value="DYNAMIN"/>
</dbReference>
<feature type="compositionally biased region" description="Acidic residues" evidence="3">
    <location>
        <begin position="429"/>
        <end position="442"/>
    </location>
</feature>
<dbReference type="GO" id="GO:0005739">
    <property type="term" value="C:mitochondrion"/>
    <property type="evidence" value="ECO:0007669"/>
    <property type="project" value="TreeGrafter"/>
</dbReference>
<dbReference type="InterPro" id="IPR001401">
    <property type="entry name" value="Dynamin_GTPase"/>
</dbReference>
<evidence type="ECO:0000256" key="2">
    <source>
        <dbReference type="ARBA" id="ARBA00023134"/>
    </source>
</evidence>
<dbReference type="AlphaFoldDB" id="A0A1L7UGI3"/>
<dbReference type="InterPro" id="IPR045063">
    <property type="entry name" value="Dynamin_N"/>
</dbReference>
<dbReference type="InterPro" id="IPR027417">
    <property type="entry name" value="P-loop_NTPase"/>
</dbReference>
<dbReference type="RefSeq" id="XP_041690294.1">
    <property type="nucleotide sequence ID" value="XM_041824855.1"/>
</dbReference>
<keyword evidence="7" id="KW-1185">Reference proteome</keyword>
<dbReference type="EMBL" id="FCQH01000019">
    <property type="protein sequence ID" value="CVL07115.1"/>
    <property type="molecule type" value="Genomic_DNA"/>
</dbReference>
<keyword evidence="2" id="KW-0342">GTP-binding</keyword>
<evidence type="ECO:0000259" key="5">
    <source>
        <dbReference type="PROSITE" id="PS51718"/>
    </source>
</evidence>
<evidence type="ECO:0000259" key="4">
    <source>
        <dbReference type="PROSITE" id="PS51388"/>
    </source>
</evidence>
<dbReference type="GO" id="GO:0048312">
    <property type="term" value="P:intracellular distribution of mitochondria"/>
    <property type="evidence" value="ECO:0007669"/>
    <property type="project" value="TreeGrafter"/>
</dbReference>
<name>A0A1L7UGI3_FUSMA</name>
<dbReference type="GO" id="GO:0016559">
    <property type="term" value="P:peroxisome fission"/>
    <property type="evidence" value="ECO:0007669"/>
    <property type="project" value="TreeGrafter"/>
</dbReference>
<dbReference type="InterPro" id="IPR030381">
    <property type="entry name" value="G_DYNAMIN_dom"/>
</dbReference>
<dbReference type="GeneID" id="65094513"/>
<gene>
    <name evidence="6" type="ORF">FMAN_15271</name>
</gene>
<comment type="caution">
    <text evidence="6">The sequence shown here is derived from an EMBL/GenBank/DDBJ whole genome shotgun (WGS) entry which is preliminary data.</text>
</comment>
<dbReference type="GO" id="GO:0005874">
    <property type="term" value="C:microtubule"/>
    <property type="evidence" value="ECO:0007669"/>
    <property type="project" value="TreeGrafter"/>
</dbReference>
<dbReference type="CDD" id="cd08771">
    <property type="entry name" value="DLP_1"/>
    <property type="match status" value="1"/>
</dbReference>